<evidence type="ECO:0000313" key="9">
    <source>
        <dbReference type="Proteomes" id="UP000035009"/>
    </source>
</evidence>
<dbReference type="InterPro" id="IPR002994">
    <property type="entry name" value="Surf1/Shy1"/>
</dbReference>
<dbReference type="InterPro" id="IPR045214">
    <property type="entry name" value="Surf1/Surf4"/>
</dbReference>
<protein>
    <recommendedName>
        <fullName evidence="6">SURF1-like protein</fullName>
    </recommendedName>
</protein>
<keyword evidence="6" id="KW-1003">Cell membrane</keyword>
<keyword evidence="4 6" id="KW-1133">Transmembrane helix</keyword>
<comment type="similarity">
    <text evidence="2 6">Belongs to the SURF1 family.</text>
</comment>
<reference evidence="8 9" key="1">
    <citation type="submission" date="2013-02" db="EMBL/GenBank/DDBJ databases">
        <title>Whole genome shotgun sequence of Gordonia malaquae NBRC 108250.</title>
        <authorList>
            <person name="Yoshida I."/>
            <person name="Hosoyama A."/>
            <person name="Tsuchikane K."/>
            <person name="Ando Y."/>
            <person name="Baba S."/>
            <person name="Ohji S."/>
            <person name="Hamada M."/>
            <person name="Tamura T."/>
            <person name="Yamazoe A."/>
            <person name="Yamazaki S."/>
            <person name="Fujita N."/>
        </authorList>
    </citation>
    <scope>NUCLEOTIDE SEQUENCE [LARGE SCALE GENOMIC DNA]</scope>
    <source>
        <strain evidence="8 9">NBRC 108250</strain>
    </source>
</reference>
<dbReference type="PROSITE" id="PS50895">
    <property type="entry name" value="SURF1"/>
    <property type="match status" value="1"/>
</dbReference>
<evidence type="ECO:0000256" key="4">
    <source>
        <dbReference type="ARBA" id="ARBA00022989"/>
    </source>
</evidence>
<dbReference type="eggNOG" id="COG3346">
    <property type="taxonomic scope" value="Bacteria"/>
</dbReference>
<comment type="caution">
    <text evidence="8">The sequence shown here is derived from an EMBL/GenBank/DDBJ whole genome shotgun (WGS) entry which is preliminary data.</text>
</comment>
<evidence type="ECO:0000256" key="7">
    <source>
        <dbReference type="SAM" id="MobiDB-lite"/>
    </source>
</evidence>
<keyword evidence="5 6" id="KW-0472">Membrane</keyword>
<evidence type="ECO:0000256" key="3">
    <source>
        <dbReference type="ARBA" id="ARBA00022692"/>
    </source>
</evidence>
<evidence type="ECO:0000256" key="1">
    <source>
        <dbReference type="ARBA" id="ARBA00004370"/>
    </source>
</evidence>
<dbReference type="PANTHER" id="PTHR23427:SF2">
    <property type="entry name" value="SURFEIT LOCUS PROTEIN 1"/>
    <property type="match status" value="1"/>
</dbReference>
<dbReference type="CDD" id="cd06662">
    <property type="entry name" value="SURF1"/>
    <property type="match status" value="1"/>
</dbReference>
<feature type="region of interest" description="Disordered" evidence="7">
    <location>
        <begin position="246"/>
        <end position="267"/>
    </location>
</feature>
<feature type="transmembrane region" description="Helical" evidence="6">
    <location>
        <begin position="214"/>
        <end position="237"/>
    </location>
</feature>
<keyword evidence="3 6" id="KW-0812">Transmembrane</keyword>
<evidence type="ECO:0000256" key="2">
    <source>
        <dbReference type="ARBA" id="ARBA00007165"/>
    </source>
</evidence>
<dbReference type="EMBL" id="BAOP01000004">
    <property type="protein sequence ID" value="GAC78728.1"/>
    <property type="molecule type" value="Genomic_DNA"/>
</dbReference>
<dbReference type="AlphaFoldDB" id="M3VAD0"/>
<accession>M3VAD0</accession>
<evidence type="ECO:0000256" key="6">
    <source>
        <dbReference type="RuleBase" id="RU363076"/>
    </source>
</evidence>
<dbReference type="PROSITE" id="PS51257">
    <property type="entry name" value="PROKAR_LIPOPROTEIN"/>
    <property type="match status" value="1"/>
</dbReference>
<name>M3VAD0_GORML</name>
<dbReference type="GO" id="GO:0005886">
    <property type="term" value="C:plasma membrane"/>
    <property type="evidence" value="ECO:0007669"/>
    <property type="project" value="UniProtKB-SubCell"/>
</dbReference>
<proteinExistence type="inferred from homology"/>
<dbReference type="Pfam" id="PF02104">
    <property type="entry name" value="SURF1"/>
    <property type="match status" value="1"/>
</dbReference>
<comment type="subcellular location">
    <subcellularLocation>
        <location evidence="6">Cell membrane</location>
        <topology evidence="6">Multi-pass membrane protein</topology>
    </subcellularLocation>
    <subcellularLocation>
        <location evidence="1">Membrane</location>
    </subcellularLocation>
</comment>
<gene>
    <name evidence="8" type="ORF">GM1_004_01730</name>
</gene>
<organism evidence="8 9">
    <name type="scientific">Gordonia malaquae NBRC 108250</name>
    <dbReference type="NCBI Taxonomy" id="1223542"/>
    <lineage>
        <taxon>Bacteria</taxon>
        <taxon>Bacillati</taxon>
        <taxon>Actinomycetota</taxon>
        <taxon>Actinomycetes</taxon>
        <taxon>Mycobacteriales</taxon>
        <taxon>Gordoniaceae</taxon>
        <taxon>Gordonia</taxon>
    </lineage>
</organism>
<dbReference type="OrthoDB" id="9807214at2"/>
<dbReference type="RefSeq" id="WP_008376859.1">
    <property type="nucleotide sequence ID" value="NZ_BAOP01000004.1"/>
</dbReference>
<dbReference type="PANTHER" id="PTHR23427">
    <property type="entry name" value="SURFEIT LOCUS PROTEIN"/>
    <property type="match status" value="1"/>
</dbReference>
<dbReference type="STRING" id="410332.SAMN04488550_2853"/>
<evidence type="ECO:0000256" key="5">
    <source>
        <dbReference type="ARBA" id="ARBA00023136"/>
    </source>
</evidence>
<sequence length="316" mass="34351">MRVLRSFFKPGWLLLAVFVVAFAAACFSILAPWQLGKNSDTEHRNELIRAATGTAPVPIDELAPHGAAFDPDREWREVTVRGRYLPKGQVLLRFRYADERPAVEALTPFQVAGSDRVIMVNRGIVPSAADGTFNVPTPPDVEVTIAARLMQTEGTSPGKEPRLENNVLTAYTIDTAALSKATTMPLESFYLQLSSEQPGSLGEIALPQLESGPYLSYGLQWLAFGVMVPLGAGYFIFNEVKARRAQKASSDDDTVDEPLPTAKSERDRIRQALRESGQRSGNDVDAKAVAGIGEGGSEVESDDDVVRAKLAARYGK</sequence>
<dbReference type="Proteomes" id="UP000035009">
    <property type="component" value="Unassembled WGS sequence"/>
</dbReference>
<feature type="transmembrane region" description="Helical" evidence="6">
    <location>
        <begin position="12"/>
        <end position="35"/>
    </location>
</feature>
<evidence type="ECO:0000313" key="8">
    <source>
        <dbReference type="EMBL" id="GAC78728.1"/>
    </source>
</evidence>
<keyword evidence="9" id="KW-1185">Reference proteome</keyword>